<dbReference type="GO" id="GO:0016024">
    <property type="term" value="P:CDP-diacylglycerol biosynthetic process"/>
    <property type="evidence" value="ECO:0007669"/>
    <property type="project" value="UniProtKB-UniPathway"/>
</dbReference>
<keyword evidence="8" id="KW-1003">Cell membrane</keyword>
<keyword evidence="16" id="KW-0594">Phospholipid biosynthesis</keyword>
<evidence type="ECO:0000256" key="4">
    <source>
        <dbReference type="ARBA" id="ARBA00005189"/>
    </source>
</evidence>
<evidence type="ECO:0000256" key="17">
    <source>
        <dbReference type="ARBA" id="ARBA00023264"/>
    </source>
</evidence>
<dbReference type="PROSITE" id="PS01315">
    <property type="entry name" value="CDS"/>
    <property type="match status" value="1"/>
</dbReference>
<keyword evidence="9" id="KW-0444">Lipid biosynthesis</keyword>
<feature type="transmembrane region" description="Helical" evidence="19">
    <location>
        <begin position="128"/>
        <end position="146"/>
    </location>
</feature>
<feature type="transmembrane region" description="Helical" evidence="19">
    <location>
        <begin position="101"/>
        <end position="122"/>
    </location>
</feature>
<organism evidence="20 21">
    <name type="scientific">Acetoanaerobium noterae</name>
    <dbReference type="NCBI Taxonomy" id="745369"/>
    <lineage>
        <taxon>Bacteria</taxon>
        <taxon>Bacillati</taxon>
        <taxon>Bacillota</taxon>
        <taxon>Clostridia</taxon>
        <taxon>Peptostreptococcales</taxon>
        <taxon>Filifactoraceae</taxon>
        <taxon>Acetoanaerobium</taxon>
    </lineage>
</organism>
<evidence type="ECO:0000256" key="12">
    <source>
        <dbReference type="ARBA" id="ARBA00022695"/>
    </source>
</evidence>
<evidence type="ECO:0000256" key="13">
    <source>
        <dbReference type="ARBA" id="ARBA00022989"/>
    </source>
</evidence>
<evidence type="ECO:0000256" key="2">
    <source>
        <dbReference type="ARBA" id="ARBA00004651"/>
    </source>
</evidence>
<keyword evidence="21" id="KW-1185">Reference proteome</keyword>
<evidence type="ECO:0000256" key="7">
    <source>
        <dbReference type="ARBA" id="ARBA00019373"/>
    </source>
</evidence>
<evidence type="ECO:0000256" key="10">
    <source>
        <dbReference type="ARBA" id="ARBA00022679"/>
    </source>
</evidence>
<feature type="transmembrane region" description="Helical" evidence="19">
    <location>
        <begin position="45"/>
        <end position="66"/>
    </location>
</feature>
<dbReference type="PANTHER" id="PTHR46382:SF1">
    <property type="entry name" value="PHOSPHATIDATE CYTIDYLYLTRANSFERASE"/>
    <property type="match status" value="1"/>
</dbReference>
<dbReference type="RefSeq" id="WP_159446362.1">
    <property type="nucleotide sequence ID" value="NZ_FUYN01000001.1"/>
</dbReference>
<evidence type="ECO:0000313" key="20">
    <source>
        <dbReference type="EMBL" id="SKB26528.1"/>
    </source>
</evidence>
<keyword evidence="12 18" id="KW-0548">Nucleotidyltransferase</keyword>
<evidence type="ECO:0000256" key="19">
    <source>
        <dbReference type="SAM" id="Phobius"/>
    </source>
</evidence>
<dbReference type="Pfam" id="PF01148">
    <property type="entry name" value="CTP_transf_1"/>
    <property type="match status" value="1"/>
</dbReference>
<reference evidence="21" key="1">
    <citation type="submission" date="2017-02" db="EMBL/GenBank/DDBJ databases">
        <authorList>
            <person name="Varghese N."/>
            <person name="Submissions S."/>
        </authorList>
    </citation>
    <scope>NUCLEOTIDE SEQUENCE [LARGE SCALE GENOMIC DNA]</scope>
    <source>
        <strain evidence="21">ATCC 35199</strain>
    </source>
</reference>
<dbReference type="EC" id="2.7.7.41" evidence="6 18"/>
<keyword evidence="14" id="KW-0443">Lipid metabolism</keyword>
<dbReference type="Proteomes" id="UP000243406">
    <property type="component" value="Unassembled WGS sequence"/>
</dbReference>
<keyword evidence="15 19" id="KW-0472">Membrane</keyword>
<feature type="transmembrane region" description="Helical" evidence="19">
    <location>
        <begin position="167"/>
        <end position="185"/>
    </location>
</feature>
<comment type="similarity">
    <text evidence="5 18">Belongs to the CDS family.</text>
</comment>
<evidence type="ECO:0000256" key="18">
    <source>
        <dbReference type="RuleBase" id="RU003938"/>
    </source>
</evidence>
<evidence type="ECO:0000256" key="15">
    <source>
        <dbReference type="ARBA" id="ARBA00023136"/>
    </source>
</evidence>
<evidence type="ECO:0000256" key="9">
    <source>
        <dbReference type="ARBA" id="ARBA00022516"/>
    </source>
</evidence>
<feature type="transmembrane region" description="Helical" evidence="19">
    <location>
        <begin position="6"/>
        <end position="38"/>
    </location>
</feature>
<dbReference type="InterPro" id="IPR000374">
    <property type="entry name" value="PC_trans"/>
</dbReference>
<feature type="transmembrane region" description="Helical" evidence="19">
    <location>
        <begin position="191"/>
        <end position="212"/>
    </location>
</feature>
<protein>
    <recommendedName>
        <fullName evidence="7 18">Phosphatidate cytidylyltransferase</fullName>
        <ecNumber evidence="6 18">2.7.7.41</ecNumber>
    </recommendedName>
</protein>
<keyword evidence="13 19" id="KW-1133">Transmembrane helix</keyword>
<comment type="pathway">
    <text evidence="4">Lipid metabolism.</text>
</comment>
<evidence type="ECO:0000256" key="3">
    <source>
        <dbReference type="ARBA" id="ARBA00005119"/>
    </source>
</evidence>
<dbReference type="UniPathway" id="UPA00557">
    <property type="reaction ID" value="UER00614"/>
</dbReference>
<keyword evidence="10 18" id="KW-0808">Transferase</keyword>
<evidence type="ECO:0000256" key="11">
    <source>
        <dbReference type="ARBA" id="ARBA00022692"/>
    </source>
</evidence>
<evidence type="ECO:0000313" key="21">
    <source>
        <dbReference type="Proteomes" id="UP000243406"/>
    </source>
</evidence>
<evidence type="ECO:0000256" key="1">
    <source>
        <dbReference type="ARBA" id="ARBA00001698"/>
    </source>
</evidence>
<dbReference type="OrthoDB" id="9799199at2"/>
<proteinExistence type="inferred from homology"/>
<comment type="pathway">
    <text evidence="3 18">Phospholipid metabolism; CDP-diacylglycerol biosynthesis; CDP-diacylglycerol from sn-glycerol 3-phosphate: step 3/3.</text>
</comment>
<evidence type="ECO:0000256" key="16">
    <source>
        <dbReference type="ARBA" id="ARBA00023209"/>
    </source>
</evidence>
<keyword evidence="17" id="KW-1208">Phospholipid metabolism</keyword>
<keyword evidence="11 18" id="KW-0812">Transmembrane</keyword>
<dbReference type="GO" id="GO:0005886">
    <property type="term" value="C:plasma membrane"/>
    <property type="evidence" value="ECO:0007669"/>
    <property type="project" value="UniProtKB-SubCell"/>
</dbReference>
<evidence type="ECO:0000256" key="14">
    <source>
        <dbReference type="ARBA" id="ARBA00023098"/>
    </source>
</evidence>
<feature type="transmembrane region" description="Helical" evidence="19">
    <location>
        <begin position="72"/>
        <end position="94"/>
    </location>
</feature>
<dbReference type="GO" id="GO:0004605">
    <property type="term" value="F:phosphatidate cytidylyltransferase activity"/>
    <property type="evidence" value="ECO:0007669"/>
    <property type="project" value="UniProtKB-EC"/>
</dbReference>
<gene>
    <name evidence="20" type="ORF">SAMN02745120_0424</name>
</gene>
<sequence length="258" mass="28321">MKVRIISALVLLPIFFFVIIYGGLVTKLAVLIVALISIKEFTNAFAASGIKPTNAILYIITILFLVPSWQNIWSVLPVLLFILVVGESILLIFGKKTVEDISVSILTFVYITVALSSVIVVREASFDFIWYIFIFAWATDTCAYFAGFAFGKHKLMPKVSPKKTIEGAIGGIIGCIIISTVYAYFVHPEYILLIGVSALIGSVISQAGDLFASSFKRKLGVKDYGNLIPGHGGMLDRIDSIIFTAPFTYIVMFIAKLI</sequence>
<dbReference type="EMBL" id="FUYN01000001">
    <property type="protein sequence ID" value="SKB26528.1"/>
    <property type="molecule type" value="Genomic_DNA"/>
</dbReference>
<comment type="subcellular location">
    <subcellularLocation>
        <location evidence="2">Cell membrane</location>
        <topology evidence="2">Multi-pass membrane protein</topology>
    </subcellularLocation>
</comment>
<evidence type="ECO:0000256" key="6">
    <source>
        <dbReference type="ARBA" id="ARBA00012487"/>
    </source>
</evidence>
<evidence type="ECO:0000256" key="5">
    <source>
        <dbReference type="ARBA" id="ARBA00010185"/>
    </source>
</evidence>
<name>A0A1T4ZV07_9FIRM</name>
<accession>A0A1T4ZV07</accession>
<dbReference type="PANTHER" id="PTHR46382">
    <property type="entry name" value="PHOSPHATIDATE CYTIDYLYLTRANSFERASE"/>
    <property type="match status" value="1"/>
</dbReference>
<comment type="catalytic activity">
    <reaction evidence="1 18">
        <text>a 1,2-diacyl-sn-glycero-3-phosphate + CTP + H(+) = a CDP-1,2-diacyl-sn-glycerol + diphosphate</text>
        <dbReference type="Rhea" id="RHEA:16229"/>
        <dbReference type="ChEBI" id="CHEBI:15378"/>
        <dbReference type="ChEBI" id="CHEBI:33019"/>
        <dbReference type="ChEBI" id="CHEBI:37563"/>
        <dbReference type="ChEBI" id="CHEBI:58332"/>
        <dbReference type="ChEBI" id="CHEBI:58608"/>
        <dbReference type="EC" id="2.7.7.41"/>
    </reaction>
</comment>
<dbReference type="AlphaFoldDB" id="A0A1T4ZV07"/>
<evidence type="ECO:0000256" key="8">
    <source>
        <dbReference type="ARBA" id="ARBA00022475"/>
    </source>
</evidence>